<keyword evidence="2" id="KW-0812">Transmembrane</keyword>
<name>A0ABD2YRV3_9GENT</name>
<feature type="transmembrane region" description="Helical" evidence="2">
    <location>
        <begin position="12"/>
        <end position="32"/>
    </location>
</feature>
<sequence length="376" mass="42438">MLGIYTTILEHAGIYGIIAVACYPYNICAYVLRAFLELWSSFTFCWRGDGYFTSRHEDDMWATNRWTKRVFLLPLRTSEEETLAAFITLCLNRFLFPTRGHVVRPEMFVMACKMAQGNKISLASTVLSFLYLKLGEICMNEEGPDIANARFPIHVLVGCLGKHFLALYRWSFKGADCGNTTEPNSPNSADAQKGSNLSNATFFQGGKEVKIKARRLSSNGSNEKNIQRTRRYKGLSLESSPETEYTTSSTDLTDQTADPSIFNEPESKVLSLVPISPELSANLVMDPYSTQLNRVSLPEGILSNTYTKKEVSLIDISKKMNEIVHQKFDSAEKINSQEEFVKDVDCEGVEFLSCKLFDHLKTLQDLNSQLQDSREQ</sequence>
<evidence type="ECO:0000313" key="5">
    <source>
        <dbReference type="Proteomes" id="UP001630127"/>
    </source>
</evidence>
<evidence type="ECO:0000259" key="3">
    <source>
        <dbReference type="Pfam" id="PF10536"/>
    </source>
</evidence>
<keyword evidence="2" id="KW-0472">Membrane</keyword>
<organism evidence="4 5">
    <name type="scientific">Cinchona calisaya</name>
    <dbReference type="NCBI Taxonomy" id="153742"/>
    <lineage>
        <taxon>Eukaryota</taxon>
        <taxon>Viridiplantae</taxon>
        <taxon>Streptophyta</taxon>
        <taxon>Embryophyta</taxon>
        <taxon>Tracheophyta</taxon>
        <taxon>Spermatophyta</taxon>
        <taxon>Magnoliopsida</taxon>
        <taxon>eudicotyledons</taxon>
        <taxon>Gunneridae</taxon>
        <taxon>Pentapetalae</taxon>
        <taxon>asterids</taxon>
        <taxon>lamiids</taxon>
        <taxon>Gentianales</taxon>
        <taxon>Rubiaceae</taxon>
        <taxon>Cinchonoideae</taxon>
        <taxon>Cinchoneae</taxon>
        <taxon>Cinchona</taxon>
    </lineage>
</organism>
<feature type="compositionally biased region" description="Low complexity" evidence="1">
    <location>
        <begin position="238"/>
        <end position="250"/>
    </location>
</feature>
<keyword evidence="2" id="KW-1133">Transmembrane helix</keyword>
<feature type="domain" description="Aminotransferase-like plant mobile" evidence="3">
    <location>
        <begin position="61"/>
        <end position="141"/>
    </location>
</feature>
<accession>A0ABD2YRV3</accession>
<dbReference type="Proteomes" id="UP001630127">
    <property type="component" value="Unassembled WGS sequence"/>
</dbReference>
<dbReference type="EMBL" id="JBJUIK010000012">
    <property type="protein sequence ID" value="KAL3510102.1"/>
    <property type="molecule type" value="Genomic_DNA"/>
</dbReference>
<evidence type="ECO:0000256" key="2">
    <source>
        <dbReference type="SAM" id="Phobius"/>
    </source>
</evidence>
<dbReference type="InterPro" id="IPR019557">
    <property type="entry name" value="AminoTfrase-like_pln_mobile"/>
</dbReference>
<gene>
    <name evidence="4" type="ORF">ACH5RR_029503</name>
</gene>
<proteinExistence type="predicted"/>
<dbReference type="Pfam" id="PF10536">
    <property type="entry name" value="PMD"/>
    <property type="match status" value="1"/>
</dbReference>
<dbReference type="AlphaFoldDB" id="A0ABD2YRV3"/>
<keyword evidence="5" id="KW-1185">Reference proteome</keyword>
<evidence type="ECO:0000313" key="4">
    <source>
        <dbReference type="EMBL" id="KAL3510102.1"/>
    </source>
</evidence>
<reference evidence="4 5" key="1">
    <citation type="submission" date="2024-11" db="EMBL/GenBank/DDBJ databases">
        <title>A near-complete genome assembly of Cinchona calisaya.</title>
        <authorList>
            <person name="Lian D.C."/>
            <person name="Zhao X.W."/>
            <person name="Wei L."/>
        </authorList>
    </citation>
    <scope>NUCLEOTIDE SEQUENCE [LARGE SCALE GENOMIC DNA]</scope>
    <source>
        <tissue evidence="4">Nenye</tissue>
    </source>
</reference>
<feature type="region of interest" description="Disordered" evidence="1">
    <location>
        <begin position="214"/>
        <end position="259"/>
    </location>
</feature>
<protein>
    <recommendedName>
        <fullName evidence="3">Aminotransferase-like plant mobile domain-containing protein</fullName>
    </recommendedName>
</protein>
<evidence type="ECO:0000256" key="1">
    <source>
        <dbReference type="SAM" id="MobiDB-lite"/>
    </source>
</evidence>
<comment type="caution">
    <text evidence="4">The sequence shown here is derived from an EMBL/GenBank/DDBJ whole genome shotgun (WGS) entry which is preliminary data.</text>
</comment>